<feature type="region of interest" description="Disordered" evidence="3">
    <location>
        <begin position="58"/>
        <end position="86"/>
    </location>
</feature>
<keyword evidence="2" id="KW-0378">Hydrolase</keyword>
<dbReference type="InterPro" id="IPR009003">
    <property type="entry name" value="Peptidase_S1_PA"/>
</dbReference>
<dbReference type="SMART" id="SM00228">
    <property type="entry name" value="PDZ"/>
    <property type="match status" value="1"/>
</dbReference>
<dbReference type="Pfam" id="PF13180">
    <property type="entry name" value="PDZ_2"/>
    <property type="match status" value="1"/>
</dbReference>
<dbReference type="RefSeq" id="WP_263594239.1">
    <property type="nucleotide sequence ID" value="NZ_CP107020.1"/>
</dbReference>
<protein>
    <submittedName>
        <fullName evidence="5">Trypsin-like peptidase domain-containing protein</fullName>
    </submittedName>
</protein>
<dbReference type="PROSITE" id="PS50106">
    <property type="entry name" value="PDZ"/>
    <property type="match status" value="1"/>
</dbReference>
<reference evidence="5" key="1">
    <citation type="submission" date="2022-10" db="EMBL/GenBank/DDBJ databases">
        <title>Whole-Genome Sequencing of Brachybacterium huguangmaarense BRM-3, Isolated from Betula schmidtii.</title>
        <authorList>
            <person name="Haam D."/>
        </authorList>
    </citation>
    <scope>NUCLEOTIDE SEQUENCE</scope>
    <source>
        <strain evidence="5">BRM-3</strain>
    </source>
</reference>
<evidence type="ECO:0000259" key="4">
    <source>
        <dbReference type="PROSITE" id="PS50106"/>
    </source>
</evidence>
<dbReference type="InterPro" id="IPR001478">
    <property type="entry name" value="PDZ"/>
</dbReference>
<dbReference type="SUPFAM" id="SSF50494">
    <property type="entry name" value="Trypsin-like serine proteases"/>
    <property type="match status" value="1"/>
</dbReference>
<dbReference type="InterPro" id="IPR001940">
    <property type="entry name" value="Peptidase_S1C"/>
</dbReference>
<feature type="region of interest" description="Disordered" evidence="3">
    <location>
        <begin position="1"/>
        <end position="22"/>
    </location>
</feature>
<name>A0ABY6G309_9MICO</name>
<evidence type="ECO:0000313" key="5">
    <source>
        <dbReference type="EMBL" id="UYG17029.1"/>
    </source>
</evidence>
<dbReference type="InterPro" id="IPR051201">
    <property type="entry name" value="Chloro_Bact_Ser_Proteases"/>
</dbReference>
<dbReference type="Gene3D" id="2.30.42.10">
    <property type="match status" value="1"/>
</dbReference>
<proteinExistence type="predicted"/>
<evidence type="ECO:0000313" key="6">
    <source>
        <dbReference type="Proteomes" id="UP001164305"/>
    </source>
</evidence>
<keyword evidence="1" id="KW-0645">Protease</keyword>
<dbReference type="InterPro" id="IPR036034">
    <property type="entry name" value="PDZ_sf"/>
</dbReference>
<gene>
    <name evidence="5" type="ORF">BRM3_00910</name>
</gene>
<feature type="domain" description="PDZ" evidence="4">
    <location>
        <begin position="294"/>
        <end position="395"/>
    </location>
</feature>
<evidence type="ECO:0000256" key="2">
    <source>
        <dbReference type="ARBA" id="ARBA00022801"/>
    </source>
</evidence>
<dbReference type="Pfam" id="PF13365">
    <property type="entry name" value="Trypsin_2"/>
    <property type="match status" value="1"/>
</dbReference>
<dbReference type="PANTHER" id="PTHR43343:SF3">
    <property type="entry name" value="PROTEASE DO-LIKE 8, CHLOROPLASTIC"/>
    <property type="match status" value="1"/>
</dbReference>
<accession>A0ABY6G309</accession>
<dbReference type="Gene3D" id="2.40.10.120">
    <property type="match status" value="1"/>
</dbReference>
<evidence type="ECO:0000256" key="3">
    <source>
        <dbReference type="SAM" id="MobiDB-lite"/>
    </source>
</evidence>
<organism evidence="5 6">
    <name type="scientific">Brachybacterium huguangmaarense</name>
    <dbReference type="NCBI Taxonomy" id="1652028"/>
    <lineage>
        <taxon>Bacteria</taxon>
        <taxon>Bacillati</taxon>
        <taxon>Actinomycetota</taxon>
        <taxon>Actinomycetes</taxon>
        <taxon>Micrococcales</taxon>
        <taxon>Dermabacteraceae</taxon>
        <taxon>Brachybacterium</taxon>
    </lineage>
</organism>
<dbReference type="PANTHER" id="PTHR43343">
    <property type="entry name" value="PEPTIDASE S12"/>
    <property type="match status" value="1"/>
</dbReference>
<dbReference type="PRINTS" id="PR00834">
    <property type="entry name" value="PROTEASES2C"/>
</dbReference>
<feature type="compositionally biased region" description="Low complexity" evidence="3">
    <location>
        <begin position="1"/>
        <end position="18"/>
    </location>
</feature>
<dbReference type="SUPFAM" id="SSF50156">
    <property type="entry name" value="PDZ domain-like"/>
    <property type="match status" value="1"/>
</dbReference>
<dbReference type="EMBL" id="CP107020">
    <property type="protein sequence ID" value="UYG17029.1"/>
    <property type="molecule type" value="Genomic_DNA"/>
</dbReference>
<dbReference type="Proteomes" id="UP001164305">
    <property type="component" value="Chromosome"/>
</dbReference>
<sequence length="395" mass="37996">MPYGQPATAGAAPAPGAPARRRGPSWPGVIALVAAGCVLSTAGTLGAVAGYDALTGDGATSASSSSSTGTHTGSSAGSSAPAAASGDGWESVAASVSESTVAIEVATAGGAAEGTGIIRDDKGDIITNNHVVAGASTITVTLSDGRAYSAQLVGTDPSTDLAVVRLDSPPSGLTPATFADSSDISVGAPVMAVGTPLGLENTVTTGIISAVHRPVTTLGEAQDQSDAAYTSALQTDAAINPGNSGGPLVDSAGQVIGVTSSIAGLATADSATQSGSIGLGFAIPSSTVTLITDQILADGSAQHAQLGVTAADGTQEKDGATYSGAQVRSTVDGGAAAQGGIRAGDLIVDVDGVPTDGAAALTGYVRSLAVGSQHTVTVLRDGAQQDVTVTLTRAS</sequence>
<evidence type="ECO:0000256" key="1">
    <source>
        <dbReference type="ARBA" id="ARBA00022670"/>
    </source>
</evidence>
<keyword evidence="6" id="KW-1185">Reference proteome</keyword>